<accession>A0A8H6M1X8</accession>
<feature type="region of interest" description="Disordered" evidence="1">
    <location>
        <begin position="136"/>
        <end position="179"/>
    </location>
</feature>
<dbReference type="EMBL" id="JACGCI010000050">
    <property type="protein sequence ID" value="KAF6751415.1"/>
    <property type="molecule type" value="Genomic_DNA"/>
</dbReference>
<organism evidence="2 3">
    <name type="scientific">Ephemerocybe angulata</name>
    <dbReference type="NCBI Taxonomy" id="980116"/>
    <lineage>
        <taxon>Eukaryota</taxon>
        <taxon>Fungi</taxon>
        <taxon>Dikarya</taxon>
        <taxon>Basidiomycota</taxon>
        <taxon>Agaricomycotina</taxon>
        <taxon>Agaricomycetes</taxon>
        <taxon>Agaricomycetidae</taxon>
        <taxon>Agaricales</taxon>
        <taxon>Agaricineae</taxon>
        <taxon>Psathyrellaceae</taxon>
        <taxon>Ephemerocybe</taxon>
    </lineage>
</organism>
<sequence>MNRFSFAGRRKEEAEQSQSPSGRLANLTIGLFARRKVLKDFQAADVALATEVVANKFLSQNEVRTVEEFRLEAREVEEALDSSVPVFKRAGLVSQVRDNTRIAKRMNKTSIRVRTADGPIAERLAELREREAKDLANEPLAEASIKGDTKPIPPRGRSASFSEPHRSSESRQAEQQSVNEKTFVDSLLDRAIWDSAKASPSGWITQERQVALEASVNDFIDWIASVNCQSRVFWHWDNNDEGPDDLGYFLAKQFDKHCALASAFFFPGKPLAALSYREIAAGFATTFAAEFSRHLPSVDAALIEILNSRKHFVFKRTIRAQVNELVIEGYKRWSHSDRQRPLFVIISGLDKCPQLLGDQIMETIVSCSETLPIAFFVSSRRVPWVSLRFSRWPLRAATREWTRMDPLRGGTEDPTVTGEPEPTTGSEEQSTTEKLDPMPTEEKAAATEP</sequence>
<feature type="region of interest" description="Disordered" evidence="1">
    <location>
        <begin position="1"/>
        <end position="20"/>
    </location>
</feature>
<evidence type="ECO:0000313" key="3">
    <source>
        <dbReference type="Proteomes" id="UP000521943"/>
    </source>
</evidence>
<evidence type="ECO:0000313" key="2">
    <source>
        <dbReference type="EMBL" id="KAF6751415.1"/>
    </source>
</evidence>
<name>A0A8H6M1X8_9AGAR</name>
<feature type="region of interest" description="Disordered" evidence="1">
    <location>
        <begin position="403"/>
        <end position="449"/>
    </location>
</feature>
<reference evidence="2 3" key="1">
    <citation type="submission" date="2020-07" db="EMBL/GenBank/DDBJ databases">
        <title>Comparative genomics of pyrophilous fungi reveals a link between fire events and developmental genes.</title>
        <authorList>
            <consortium name="DOE Joint Genome Institute"/>
            <person name="Steindorff A.S."/>
            <person name="Carver A."/>
            <person name="Calhoun S."/>
            <person name="Stillman K."/>
            <person name="Liu H."/>
            <person name="Lipzen A."/>
            <person name="Pangilinan J."/>
            <person name="Labutti K."/>
            <person name="Bruns T.D."/>
            <person name="Grigoriev I.V."/>
        </authorList>
    </citation>
    <scope>NUCLEOTIDE SEQUENCE [LARGE SCALE GENOMIC DNA]</scope>
    <source>
        <strain evidence="2 3">CBS 144469</strain>
    </source>
</reference>
<dbReference type="AlphaFoldDB" id="A0A8H6M1X8"/>
<feature type="compositionally biased region" description="Basic and acidic residues" evidence="1">
    <location>
        <begin position="163"/>
        <end position="172"/>
    </location>
</feature>
<dbReference type="Proteomes" id="UP000521943">
    <property type="component" value="Unassembled WGS sequence"/>
</dbReference>
<protein>
    <submittedName>
        <fullName evidence="2">Uncharacterized protein</fullName>
    </submittedName>
</protein>
<feature type="compositionally biased region" description="Low complexity" evidence="1">
    <location>
        <begin position="412"/>
        <end position="429"/>
    </location>
</feature>
<proteinExistence type="predicted"/>
<gene>
    <name evidence="2" type="ORF">DFP72DRAFT_1137447</name>
</gene>
<feature type="compositionally biased region" description="Basic and acidic residues" evidence="1">
    <location>
        <begin position="431"/>
        <end position="449"/>
    </location>
</feature>
<evidence type="ECO:0000256" key="1">
    <source>
        <dbReference type="SAM" id="MobiDB-lite"/>
    </source>
</evidence>
<keyword evidence="3" id="KW-1185">Reference proteome</keyword>
<comment type="caution">
    <text evidence="2">The sequence shown here is derived from an EMBL/GenBank/DDBJ whole genome shotgun (WGS) entry which is preliminary data.</text>
</comment>